<dbReference type="InterPro" id="IPR005333">
    <property type="entry name" value="Transcription_factor_TCP"/>
</dbReference>
<feature type="region of interest" description="Disordered" evidence="6">
    <location>
        <begin position="118"/>
        <end position="140"/>
    </location>
</feature>
<organism evidence="8 9">
    <name type="scientific">Trapa incisa</name>
    <dbReference type="NCBI Taxonomy" id="236973"/>
    <lineage>
        <taxon>Eukaryota</taxon>
        <taxon>Viridiplantae</taxon>
        <taxon>Streptophyta</taxon>
        <taxon>Embryophyta</taxon>
        <taxon>Tracheophyta</taxon>
        <taxon>Spermatophyta</taxon>
        <taxon>Magnoliopsida</taxon>
        <taxon>eudicotyledons</taxon>
        <taxon>Gunneridae</taxon>
        <taxon>Pentapetalae</taxon>
        <taxon>rosids</taxon>
        <taxon>malvids</taxon>
        <taxon>Myrtales</taxon>
        <taxon>Lythraceae</taxon>
        <taxon>Trapa</taxon>
    </lineage>
</organism>
<keyword evidence="4" id="KW-0804">Transcription</keyword>
<dbReference type="Proteomes" id="UP001345219">
    <property type="component" value="Chromosome 23"/>
</dbReference>
<name>A0AAN7Q9U3_9MYRT</name>
<gene>
    <name evidence="8" type="ORF">SAY87_030110</name>
</gene>
<dbReference type="PROSITE" id="PS51369">
    <property type="entry name" value="TCP"/>
    <property type="match status" value="1"/>
</dbReference>
<keyword evidence="2" id="KW-0805">Transcription regulation</keyword>
<evidence type="ECO:0000256" key="5">
    <source>
        <dbReference type="ARBA" id="ARBA00023242"/>
    </source>
</evidence>
<comment type="caution">
    <text evidence="8">The sequence shown here is derived from an EMBL/GenBank/DDBJ whole genome shotgun (WGS) entry which is preliminary data.</text>
</comment>
<keyword evidence="5" id="KW-0539">Nucleus</keyword>
<evidence type="ECO:0000313" key="8">
    <source>
        <dbReference type="EMBL" id="KAK4762226.1"/>
    </source>
</evidence>
<dbReference type="GO" id="GO:0003700">
    <property type="term" value="F:DNA-binding transcription factor activity"/>
    <property type="evidence" value="ECO:0007669"/>
    <property type="project" value="InterPro"/>
</dbReference>
<protein>
    <recommendedName>
        <fullName evidence="7">TCP domain-containing protein</fullName>
    </recommendedName>
</protein>
<keyword evidence="3" id="KW-0238">DNA-binding</keyword>
<dbReference type="InterPro" id="IPR017887">
    <property type="entry name" value="TF_TCP_subgr"/>
</dbReference>
<accession>A0AAN7Q9U3</accession>
<evidence type="ECO:0000256" key="2">
    <source>
        <dbReference type="ARBA" id="ARBA00023015"/>
    </source>
</evidence>
<dbReference type="GO" id="GO:0043565">
    <property type="term" value="F:sequence-specific DNA binding"/>
    <property type="evidence" value="ECO:0007669"/>
    <property type="project" value="TreeGrafter"/>
</dbReference>
<dbReference type="Pfam" id="PF03634">
    <property type="entry name" value="TCP"/>
    <property type="match status" value="1"/>
</dbReference>
<reference evidence="8 9" key="1">
    <citation type="journal article" date="2023" name="Hortic Res">
        <title>Pangenome of water caltrop reveals structural variations and asymmetric subgenome divergence after allopolyploidization.</title>
        <authorList>
            <person name="Zhang X."/>
            <person name="Chen Y."/>
            <person name="Wang L."/>
            <person name="Yuan Y."/>
            <person name="Fang M."/>
            <person name="Shi L."/>
            <person name="Lu R."/>
            <person name="Comes H.P."/>
            <person name="Ma Y."/>
            <person name="Chen Y."/>
            <person name="Huang G."/>
            <person name="Zhou Y."/>
            <person name="Zheng Z."/>
            <person name="Qiu Y."/>
        </authorList>
    </citation>
    <scope>NUCLEOTIDE SEQUENCE [LARGE SCALE GENOMIC DNA]</scope>
    <source>
        <tissue evidence="8">Roots</tissue>
    </source>
</reference>
<evidence type="ECO:0000256" key="6">
    <source>
        <dbReference type="SAM" id="MobiDB-lite"/>
    </source>
</evidence>
<keyword evidence="9" id="KW-1185">Reference proteome</keyword>
<evidence type="ECO:0000259" key="7">
    <source>
        <dbReference type="PROSITE" id="PS51369"/>
    </source>
</evidence>
<feature type="region of interest" description="Disordered" evidence="6">
    <location>
        <begin position="185"/>
        <end position="204"/>
    </location>
</feature>
<sequence>MRGFRGEIVPVQGGHIIRSTGQKDRHSKVYTAKGPRDRRVRLSAHTAIQFYDVQDRLGYDRPSKAMDWLIRNAKHAIDKLVELPPWLPDSITAASAGGGAGSGGDGIANRRSATVIKMRTTTEDSEELKDLENSQIMPRSMMMDMSSKKDLGLSLHSYQVPDQQQQQQQQQNSFFTSSADPTNWSNGEEFSFNQLPPGQHNSGLSEYEFQQRGTLQSSFSTELQQSFCFAGHFGSEGYSSLCTPGHIHEE</sequence>
<dbReference type="PANTHER" id="PTHR31072">
    <property type="entry name" value="TRANSCRIPTION FACTOR TCP4-RELATED"/>
    <property type="match status" value="1"/>
</dbReference>
<dbReference type="EMBL" id="JAXIOK010000009">
    <property type="protein sequence ID" value="KAK4762226.1"/>
    <property type="molecule type" value="Genomic_DNA"/>
</dbReference>
<evidence type="ECO:0000313" key="9">
    <source>
        <dbReference type="Proteomes" id="UP001345219"/>
    </source>
</evidence>
<comment type="subcellular location">
    <subcellularLocation>
        <location evidence="1">Nucleus</location>
    </subcellularLocation>
</comment>
<dbReference type="PANTHER" id="PTHR31072:SF93">
    <property type="entry name" value="TRANSCRIPTION FACTOR TCP24"/>
    <property type="match status" value="1"/>
</dbReference>
<dbReference type="AlphaFoldDB" id="A0AAN7Q9U3"/>
<feature type="domain" description="TCP" evidence="7">
    <location>
        <begin position="22"/>
        <end position="80"/>
    </location>
</feature>
<dbReference type="GO" id="GO:0005634">
    <property type="term" value="C:nucleus"/>
    <property type="evidence" value="ECO:0007669"/>
    <property type="project" value="UniProtKB-SubCell"/>
</dbReference>
<evidence type="ECO:0000256" key="1">
    <source>
        <dbReference type="ARBA" id="ARBA00004123"/>
    </source>
</evidence>
<feature type="region of interest" description="Disordered" evidence="6">
    <location>
        <begin position="159"/>
        <end position="180"/>
    </location>
</feature>
<proteinExistence type="predicted"/>
<evidence type="ECO:0000256" key="3">
    <source>
        <dbReference type="ARBA" id="ARBA00023125"/>
    </source>
</evidence>
<evidence type="ECO:0000256" key="4">
    <source>
        <dbReference type="ARBA" id="ARBA00023163"/>
    </source>
</evidence>